<evidence type="ECO:0008006" key="4">
    <source>
        <dbReference type="Google" id="ProtNLM"/>
    </source>
</evidence>
<comment type="caution">
    <text evidence="2">The sequence shown here is derived from an EMBL/GenBank/DDBJ whole genome shotgun (WGS) entry which is preliminary data.</text>
</comment>
<accession>A0A258HQA4</accession>
<feature type="transmembrane region" description="Helical" evidence="1">
    <location>
        <begin position="6"/>
        <end position="28"/>
    </location>
</feature>
<dbReference type="EMBL" id="NCEQ01000001">
    <property type="protein sequence ID" value="OYX59190.1"/>
    <property type="molecule type" value="Genomic_DNA"/>
</dbReference>
<evidence type="ECO:0000313" key="2">
    <source>
        <dbReference type="EMBL" id="OYX59190.1"/>
    </source>
</evidence>
<feature type="transmembrane region" description="Helical" evidence="1">
    <location>
        <begin position="49"/>
        <end position="82"/>
    </location>
</feature>
<proteinExistence type="predicted"/>
<keyword evidence="1" id="KW-0812">Transmembrane</keyword>
<organism evidence="2 3">
    <name type="scientific">Brevundimonas subvibrioides</name>
    <dbReference type="NCBI Taxonomy" id="74313"/>
    <lineage>
        <taxon>Bacteria</taxon>
        <taxon>Pseudomonadati</taxon>
        <taxon>Pseudomonadota</taxon>
        <taxon>Alphaproteobacteria</taxon>
        <taxon>Caulobacterales</taxon>
        <taxon>Caulobacteraceae</taxon>
        <taxon>Brevundimonas</taxon>
    </lineage>
</organism>
<protein>
    <recommendedName>
        <fullName evidence="4">Serine/threonine protein kinase</fullName>
    </recommendedName>
</protein>
<evidence type="ECO:0000313" key="3">
    <source>
        <dbReference type="Proteomes" id="UP000216147"/>
    </source>
</evidence>
<evidence type="ECO:0000256" key="1">
    <source>
        <dbReference type="SAM" id="Phobius"/>
    </source>
</evidence>
<gene>
    <name evidence="2" type="ORF">B7Y86_01230</name>
</gene>
<reference evidence="2 3" key="1">
    <citation type="submission" date="2017-03" db="EMBL/GenBank/DDBJ databases">
        <title>Lifting the veil on microbial sulfur biogeochemistry in mining wastewaters.</title>
        <authorList>
            <person name="Kantor R.S."/>
            <person name="Colenbrander Nelson T."/>
            <person name="Marshall S."/>
            <person name="Bennett D."/>
            <person name="Apte S."/>
            <person name="Camacho D."/>
            <person name="Thomas B.C."/>
            <person name="Warren L.A."/>
            <person name="Banfield J.F."/>
        </authorList>
    </citation>
    <scope>NUCLEOTIDE SEQUENCE [LARGE SCALE GENOMIC DNA]</scope>
    <source>
        <strain evidence="2">32-68-21</strain>
    </source>
</reference>
<keyword evidence="1" id="KW-1133">Transmembrane helix</keyword>
<name>A0A258HQA4_9CAUL</name>
<sequence>MGIYAVYALILFAVPTLGVSALIALLAVTGRAGPQGEVAASHFVFQQRTLWAGAVVALLGGILIAVGLGVFVLFILAVWLILRGAGGVLKLKAGRPIERPRAWLF</sequence>
<dbReference type="Proteomes" id="UP000216147">
    <property type="component" value="Unassembled WGS sequence"/>
</dbReference>
<dbReference type="AlphaFoldDB" id="A0A258HQA4"/>
<keyword evidence="1" id="KW-0472">Membrane</keyword>